<dbReference type="EMBL" id="SFCI01000533">
    <property type="protein sequence ID" value="TFY79253.1"/>
    <property type="molecule type" value="Genomic_DNA"/>
</dbReference>
<evidence type="ECO:0000259" key="2">
    <source>
        <dbReference type="PROSITE" id="PS50234"/>
    </source>
</evidence>
<evidence type="ECO:0000256" key="1">
    <source>
        <dbReference type="SAM" id="MobiDB-lite"/>
    </source>
</evidence>
<comment type="caution">
    <text evidence="4">The sequence shown here is derived from an EMBL/GenBank/DDBJ whole genome shotgun (WGS) entry which is preliminary data.</text>
</comment>
<sequence>MTTNSACTILHNGPNGQVAHLPLQEVNIEALIIDVSARIVLSHVFTNPGESATGRAKYVFPMPARAAVCGFEMETSDGRLVIGVAKEKTIAEEEYKAAVEQGTFAGLVEWSTDDVFTMSVGSIPAKATVTTTLTCVMDLMDNDHPDEVRLQLPMAIGAMRYGTPPPNTLGASSATRNTCLSIGARIQTAGELKSVSSPSHGGLMKVQPYRTHHNTDSLHRTTTQLESPDFLMTDFVLVIRAEELDAPRCFAEKLDGKDAGTVALQLSVVPKFSLPPAPPQEYLFLVDRSGSMNGDRIETAKQTLTLLLRLLPGNGSRVNIFSFGSRCDALWETSQVYGQSVLESATRHIEGMSADYGGTEMGAALQNVFTKRNQHMRTVLFVLTDGESYDIANVTSAVSLAVSRSAADAPLRVFTLGIGATASHAMCEGIARAGNGGAPHLSRMDFGTLYSGMRFVAFAIAETAQIPNEVSIHGTLADNGEEVSLKVPVKMVRFKPLHPNEVTGQGRGMIHTLAARGLIRDLQDNFTADQTRKRADIVKLGTEYSLASMFTSFVGIDEGRAASRGEKRGREAKRQDQEPNKTNQDKAYGWDGYLQTALDGISNAFTGIPPVGSSPRLVKVPTPASPIQNDVIRLVRLQSFDGSFAPSSELGAILGPSVLQEPSGLKQEDDQDGRLWATALALAFFEKKLEKNADLVEGLREKVKEYVEQRGISRGVWKGVVERARGLCV</sequence>
<organism evidence="4 5">
    <name type="scientific">Hericium alpestre</name>
    <dbReference type="NCBI Taxonomy" id="135208"/>
    <lineage>
        <taxon>Eukaryota</taxon>
        <taxon>Fungi</taxon>
        <taxon>Dikarya</taxon>
        <taxon>Basidiomycota</taxon>
        <taxon>Agaricomycotina</taxon>
        <taxon>Agaricomycetes</taxon>
        <taxon>Russulales</taxon>
        <taxon>Hericiaceae</taxon>
        <taxon>Hericium</taxon>
    </lineage>
</organism>
<dbReference type="PANTHER" id="PTHR45737">
    <property type="entry name" value="VON WILLEBRAND FACTOR A DOMAIN-CONTAINING PROTEIN 5A"/>
    <property type="match status" value="1"/>
</dbReference>
<dbReference type="InterPro" id="IPR002035">
    <property type="entry name" value="VWF_A"/>
</dbReference>
<dbReference type="SUPFAM" id="SSF53300">
    <property type="entry name" value="vWA-like"/>
    <property type="match status" value="1"/>
</dbReference>
<dbReference type="PROSITE" id="PS51468">
    <property type="entry name" value="VIT"/>
    <property type="match status" value="1"/>
</dbReference>
<proteinExistence type="predicted"/>
<reference evidence="4 5" key="1">
    <citation type="submission" date="2019-02" db="EMBL/GenBank/DDBJ databases">
        <title>Genome sequencing of the rare red list fungi Hericium alpestre (H. flagellum).</title>
        <authorList>
            <person name="Buettner E."/>
            <person name="Kellner H."/>
        </authorList>
    </citation>
    <scope>NUCLEOTIDE SEQUENCE [LARGE SCALE GENOMIC DNA]</scope>
    <source>
        <strain evidence="4 5">DSM 108284</strain>
    </source>
</reference>
<keyword evidence="5" id="KW-1185">Reference proteome</keyword>
<dbReference type="AlphaFoldDB" id="A0A4Y9ZYY3"/>
<dbReference type="OrthoDB" id="1729737at2759"/>
<evidence type="ECO:0000259" key="3">
    <source>
        <dbReference type="PROSITE" id="PS51468"/>
    </source>
</evidence>
<dbReference type="InterPro" id="IPR036465">
    <property type="entry name" value="vWFA_dom_sf"/>
</dbReference>
<dbReference type="PROSITE" id="PS50234">
    <property type="entry name" value="VWFA"/>
    <property type="match status" value="1"/>
</dbReference>
<dbReference type="Gene3D" id="3.40.50.410">
    <property type="entry name" value="von Willebrand factor, type A domain"/>
    <property type="match status" value="1"/>
</dbReference>
<feature type="domain" description="VIT" evidence="3">
    <location>
        <begin position="7"/>
        <end position="137"/>
    </location>
</feature>
<dbReference type="SMART" id="SM00327">
    <property type="entry name" value="VWA"/>
    <property type="match status" value="1"/>
</dbReference>
<name>A0A4Y9ZYY3_9AGAM</name>
<evidence type="ECO:0000313" key="4">
    <source>
        <dbReference type="EMBL" id="TFY79253.1"/>
    </source>
</evidence>
<dbReference type="Proteomes" id="UP000298061">
    <property type="component" value="Unassembled WGS sequence"/>
</dbReference>
<feature type="region of interest" description="Disordered" evidence="1">
    <location>
        <begin position="561"/>
        <end position="587"/>
    </location>
</feature>
<evidence type="ECO:0000313" key="5">
    <source>
        <dbReference type="Proteomes" id="UP000298061"/>
    </source>
</evidence>
<accession>A0A4Y9ZYY3</accession>
<dbReference type="Pfam" id="PF08487">
    <property type="entry name" value="VIT"/>
    <property type="match status" value="1"/>
</dbReference>
<gene>
    <name evidence="4" type="ORF">EWM64_g4764</name>
</gene>
<evidence type="ECO:0008006" key="6">
    <source>
        <dbReference type="Google" id="ProtNLM"/>
    </source>
</evidence>
<feature type="compositionally biased region" description="Basic and acidic residues" evidence="1">
    <location>
        <begin position="561"/>
        <end position="579"/>
    </location>
</feature>
<dbReference type="InterPro" id="IPR013694">
    <property type="entry name" value="VIT"/>
</dbReference>
<protein>
    <recommendedName>
        <fullName evidence="6">VWFA domain-containing protein</fullName>
    </recommendedName>
</protein>
<feature type="domain" description="VWFA" evidence="2">
    <location>
        <begin position="281"/>
        <end position="476"/>
    </location>
</feature>
<dbReference type="Pfam" id="PF13768">
    <property type="entry name" value="VWA_3"/>
    <property type="match status" value="1"/>
</dbReference>
<dbReference type="SMART" id="SM00609">
    <property type="entry name" value="VIT"/>
    <property type="match status" value="1"/>
</dbReference>
<dbReference type="STRING" id="135208.A0A4Y9ZYY3"/>
<dbReference type="PANTHER" id="PTHR45737:SF6">
    <property type="entry name" value="VON WILLEBRAND FACTOR A DOMAIN-CONTAINING PROTEIN 5A"/>
    <property type="match status" value="1"/>
</dbReference>